<feature type="domain" description="Protein kinase" evidence="8">
    <location>
        <begin position="63"/>
        <end position="466"/>
    </location>
</feature>
<feature type="region of interest" description="Disordered" evidence="7">
    <location>
        <begin position="616"/>
        <end position="647"/>
    </location>
</feature>
<dbReference type="Proteomes" id="UP000623467">
    <property type="component" value="Unassembled WGS sequence"/>
</dbReference>
<dbReference type="GO" id="GO:0035091">
    <property type="term" value="F:phosphatidylinositol binding"/>
    <property type="evidence" value="ECO:0007669"/>
    <property type="project" value="InterPro"/>
</dbReference>
<comment type="similarity">
    <text evidence="1">Belongs to the protein kinase superfamily. STE Ser/Thr protein kinase family. MAP kinase kinase kinase subfamily.</text>
</comment>
<keyword evidence="4" id="KW-0547">Nucleotide-binding</keyword>
<dbReference type="Gene3D" id="1.10.510.10">
    <property type="entry name" value="Transferase(Phosphotransferase) domain 1"/>
    <property type="match status" value="1"/>
</dbReference>
<feature type="region of interest" description="Disordered" evidence="7">
    <location>
        <begin position="803"/>
        <end position="837"/>
    </location>
</feature>
<gene>
    <name evidence="10" type="ORF">MSAN_00554800</name>
</gene>
<organism evidence="10 11">
    <name type="scientific">Mycena sanguinolenta</name>
    <dbReference type="NCBI Taxonomy" id="230812"/>
    <lineage>
        <taxon>Eukaryota</taxon>
        <taxon>Fungi</taxon>
        <taxon>Dikarya</taxon>
        <taxon>Basidiomycota</taxon>
        <taxon>Agaricomycotina</taxon>
        <taxon>Agaricomycetes</taxon>
        <taxon>Agaricomycetidae</taxon>
        <taxon>Agaricales</taxon>
        <taxon>Marasmiineae</taxon>
        <taxon>Mycenaceae</taxon>
        <taxon>Mycena</taxon>
    </lineage>
</organism>
<dbReference type="InterPro" id="IPR001245">
    <property type="entry name" value="Ser-Thr/Tyr_kinase_cat_dom"/>
</dbReference>
<keyword evidence="6" id="KW-0067">ATP-binding</keyword>
<feature type="compositionally biased region" description="Polar residues" evidence="7">
    <location>
        <begin position="626"/>
        <end position="635"/>
    </location>
</feature>
<dbReference type="PANTHER" id="PTHR11584:SF369">
    <property type="entry name" value="MITOGEN-ACTIVATED PROTEIN KINASE KINASE KINASE 19-RELATED"/>
    <property type="match status" value="1"/>
</dbReference>
<comment type="caution">
    <text evidence="10">The sequence shown here is derived from an EMBL/GenBank/DDBJ whole genome shotgun (WGS) entry which is preliminary data.</text>
</comment>
<dbReference type="PROSITE" id="PS00109">
    <property type="entry name" value="PROTEIN_KINASE_TYR"/>
    <property type="match status" value="1"/>
</dbReference>
<dbReference type="PROSITE" id="PS50011">
    <property type="entry name" value="PROTEIN_KINASE_DOM"/>
    <property type="match status" value="1"/>
</dbReference>
<protein>
    <submittedName>
        <fullName evidence="10">Kinase-like protein</fullName>
    </submittedName>
</protein>
<keyword evidence="2" id="KW-0723">Serine/threonine-protein kinase</keyword>
<dbReference type="PANTHER" id="PTHR11584">
    <property type="entry name" value="SERINE/THREONINE PROTEIN KINASE"/>
    <property type="match status" value="1"/>
</dbReference>
<keyword evidence="3" id="KW-0808">Transferase</keyword>
<dbReference type="Gene3D" id="1.25.40.90">
    <property type="match status" value="1"/>
</dbReference>
<evidence type="ECO:0000256" key="6">
    <source>
        <dbReference type="ARBA" id="ARBA00022840"/>
    </source>
</evidence>
<dbReference type="InterPro" id="IPR011009">
    <property type="entry name" value="Kinase-like_dom_sf"/>
</dbReference>
<dbReference type="GO" id="GO:0007034">
    <property type="term" value="P:vacuolar transport"/>
    <property type="evidence" value="ECO:0007669"/>
    <property type="project" value="UniProtKB-ARBA"/>
</dbReference>
<dbReference type="InterPro" id="IPR000719">
    <property type="entry name" value="Prot_kinase_dom"/>
</dbReference>
<dbReference type="SUPFAM" id="SSF48464">
    <property type="entry name" value="ENTH/VHS domain"/>
    <property type="match status" value="1"/>
</dbReference>
<dbReference type="EMBL" id="JACAZH010000003">
    <property type="protein sequence ID" value="KAF7373451.1"/>
    <property type="molecule type" value="Genomic_DNA"/>
</dbReference>
<evidence type="ECO:0000259" key="8">
    <source>
        <dbReference type="PROSITE" id="PS50011"/>
    </source>
</evidence>
<dbReference type="Pfam" id="PF00790">
    <property type="entry name" value="VHS"/>
    <property type="match status" value="1"/>
</dbReference>
<dbReference type="SUPFAM" id="SSF143885">
    <property type="entry name" value="RGC domain-like"/>
    <property type="match status" value="1"/>
</dbReference>
<dbReference type="InterPro" id="IPR002014">
    <property type="entry name" value="VHS_dom"/>
</dbReference>
<dbReference type="Pfam" id="PF07714">
    <property type="entry name" value="PK_Tyr_Ser-Thr"/>
    <property type="match status" value="1"/>
</dbReference>
<accession>A0A8H7DJC7</accession>
<dbReference type="SUPFAM" id="SSF56112">
    <property type="entry name" value="Protein kinase-like (PK-like)"/>
    <property type="match status" value="1"/>
</dbReference>
<dbReference type="PROSITE" id="PS50179">
    <property type="entry name" value="VHS"/>
    <property type="match status" value="1"/>
</dbReference>
<dbReference type="OrthoDB" id="775356at2759"/>
<feature type="compositionally biased region" description="Basic and acidic residues" evidence="7">
    <location>
        <begin position="803"/>
        <end position="813"/>
    </location>
</feature>
<evidence type="ECO:0000256" key="7">
    <source>
        <dbReference type="SAM" id="MobiDB-lite"/>
    </source>
</evidence>
<proteinExistence type="inferred from homology"/>
<evidence type="ECO:0000256" key="2">
    <source>
        <dbReference type="ARBA" id="ARBA00022527"/>
    </source>
</evidence>
<dbReference type="InterPro" id="IPR008266">
    <property type="entry name" value="Tyr_kinase_AS"/>
</dbReference>
<evidence type="ECO:0000256" key="4">
    <source>
        <dbReference type="ARBA" id="ARBA00022741"/>
    </source>
</evidence>
<evidence type="ECO:0000256" key="1">
    <source>
        <dbReference type="ARBA" id="ARBA00006529"/>
    </source>
</evidence>
<feature type="compositionally biased region" description="Basic and acidic residues" evidence="7">
    <location>
        <begin position="820"/>
        <end position="831"/>
    </location>
</feature>
<keyword evidence="5 10" id="KW-0418">Kinase</keyword>
<dbReference type="GO" id="GO:0043130">
    <property type="term" value="F:ubiquitin binding"/>
    <property type="evidence" value="ECO:0007669"/>
    <property type="project" value="InterPro"/>
</dbReference>
<dbReference type="InterPro" id="IPR008942">
    <property type="entry name" value="ENTH_VHS"/>
</dbReference>
<name>A0A8H7DJC7_9AGAR</name>
<evidence type="ECO:0000256" key="5">
    <source>
        <dbReference type="ARBA" id="ARBA00022777"/>
    </source>
</evidence>
<dbReference type="GO" id="GO:0016192">
    <property type="term" value="P:vesicle-mediated transport"/>
    <property type="evidence" value="ECO:0007669"/>
    <property type="project" value="UniProtKB-ARBA"/>
</dbReference>
<dbReference type="CDD" id="cd16980">
    <property type="entry name" value="VHS_Lsb5"/>
    <property type="match status" value="1"/>
</dbReference>
<dbReference type="GO" id="GO:0005524">
    <property type="term" value="F:ATP binding"/>
    <property type="evidence" value="ECO:0007669"/>
    <property type="project" value="UniProtKB-KW"/>
</dbReference>
<reference evidence="10" key="1">
    <citation type="submission" date="2020-05" db="EMBL/GenBank/DDBJ databases">
        <title>Mycena genomes resolve the evolution of fungal bioluminescence.</title>
        <authorList>
            <person name="Tsai I.J."/>
        </authorList>
    </citation>
    <scope>NUCLEOTIDE SEQUENCE</scope>
    <source>
        <strain evidence="10">160909Yilan</strain>
    </source>
</reference>
<sequence length="837" mass="92516">MTTNARRKGNVYRDTGMKPVIKEQKASPAIQPLGPFRFPFAQFEKDGIVAETNVPKSRRSNLYFFIASPVRGSFIIVLHFKGRETPVQKGELKLDDLLQMQKESKHLDFESSQLNPAKLIELLQRLFPAQGLATDRQSMLPKILIHESLLSFLRDACNTRLPGRSLSEVAQFKTSLDDYTLSMASNNVVSAIVGSLESRRTLLESASQLGLATDPKLRSAQRTDDERIATILVSIFDSKDEGDMVLRLEGDPAQCFLDVVQETLDKGLLLGEDHSRMARRMIRKLSERCDMLPSSLFITGLYEIAQGLHYLHSSNIIHGDLRGANVLVNEDWSACLADFGLSNFADATSSMTTNRGGSLYWMAPELIDPDRFGLQFARTSATDVYAFGCVCLELYTGRPPFADLREPAALLKIMNKERPQRPVGPPVMSDALWSHVLACWVDDPQARPDTQLVVETIKSFHSLPLLLNPLPPPPSSSVPSSPVYTNGSAYLDPILLSPRTIDQVGDRVEEFEAGLNHGPVLGMPSSPPTPVAAPPALPHINSAPFFQSCQSFMKYAADSPLVGIWEAPQSDEDIDTDRVEMEIRSQKKHGDAPAARVQEGNWKKILRFGTTLLERDKGKEKGRSKFPSTNNSSRTNGGGPDDKDNDKNEENELIRKISFLTATGSDDWTLVLDICDHASATKANAMEAMRALCRDFKYGEPAIQLAAGRLWAIMLLNSPKTLFYQCTSDGFLDTVEDVLLSPRTSPLVRERLLAVLSAAAFASGPLKHMGFHGSWARVRPPDKPDEGEPLGIDTLEALKLLDEPKGESFRSNERAGQTRGEARKQTGRETLEMPADS</sequence>
<evidence type="ECO:0000259" key="9">
    <source>
        <dbReference type="PROSITE" id="PS50179"/>
    </source>
</evidence>
<feature type="domain" description="VHS" evidence="9">
    <location>
        <begin position="658"/>
        <end position="756"/>
    </location>
</feature>
<evidence type="ECO:0000313" key="10">
    <source>
        <dbReference type="EMBL" id="KAF7373451.1"/>
    </source>
</evidence>
<dbReference type="GO" id="GO:0004674">
    <property type="term" value="F:protein serine/threonine kinase activity"/>
    <property type="evidence" value="ECO:0007669"/>
    <property type="project" value="UniProtKB-KW"/>
</dbReference>
<keyword evidence="11" id="KW-1185">Reference proteome</keyword>
<evidence type="ECO:0000313" key="11">
    <source>
        <dbReference type="Proteomes" id="UP000623467"/>
    </source>
</evidence>
<dbReference type="AlphaFoldDB" id="A0A8H7DJC7"/>
<evidence type="ECO:0000256" key="3">
    <source>
        <dbReference type="ARBA" id="ARBA00022679"/>
    </source>
</evidence>